<reference evidence="2 3" key="1">
    <citation type="journal article" name="Sci. Rep.">
        <title>Genome-scale phylogenetic analyses confirm Olpidium as the closest living zoosporic fungus to the non-flagellated, terrestrial fungi.</title>
        <authorList>
            <person name="Chang Y."/>
            <person name="Rochon D."/>
            <person name="Sekimoto S."/>
            <person name="Wang Y."/>
            <person name="Chovatia M."/>
            <person name="Sandor L."/>
            <person name="Salamov A."/>
            <person name="Grigoriev I.V."/>
            <person name="Stajich J.E."/>
            <person name="Spatafora J.W."/>
        </authorList>
    </citation>
    <scope>NUCLEOTIDE SEQUENCE [LARGE SCALE GENOMIC DNA]</scope>
    <source>
        <strain evidence="2">S191</strain>
    </source>
</reference>
<accession>A0A8H7ZY85</accession>
<dbReference type="AlphaFoldDB" id="A0A8H7ZY85"/>
<protein>
    <submittedName>
        <fullName evidence="2">Uncharacterized protein</fullName>
    </submittedName>
</protein>
<evidence type="ECO:0000313" key="3">
    <source>
        <dbReference type="Proteomes" id="UP000673691"/>
    </source>
</evidence>
<feature type="compositionally biased region" description="Basic and acidic residues" evidence="1">
    <location>
        <begin position="175"/>
        <end position="188"/>
    </location>
</feature>
<keyword evidence="3" id="KW-1185">Reference proteome</keyword>
<dbReference type="EMBL" id="JAEFCI010004066">
    <property type="protein sequence ID" value="KAG5461178.1"/>
    <property type="molecule type" value="Genomic_DNA"/>
</dbReference>
<feature type="compositionally biased region" description="Low complexity" evidence="1">
    <location>
        <begin position="161"/>
        <end position="171"/>
    </location>
</feature>
<dbReference type="Proteomes" id="UP000673691">
    <property type="component" value="Unassembled WGS sequence"/>
</dbReference>
<organism evidence="2 3">
    <name type="scientific">Olpidium bornovanus</name>
    <dbReference type="NCBI Taxonomy" id="278681"/>
    <lineage>
        <taxon>Eukaryota</taxon>
        <taxon>Fungi</taxon>
        <taxon>Fungi incertae sedis</taxon>
        <taxon>Olpidiomycota</taxon>
        <taxon>Olpidiomycotina</taxon>
        <taxon>Olpidiomycetes</taxon>
        <taxon>Olpidiales</taxon>
        <taxon>Olpidiaceae</taxon>
        <taxon>Olpidium</taxon>
    </lineage>
</organism>
<evidence type="ECO:0000256" key="1">
    <source>
        <dbReference type="SAM" id="MobiDB-lite"/>
    </source>
</evidence>
<sequence length="308" mass="33642">MYRVYGGGGADDDDDLDDRRRQELEDELYREPDDENSGGLRGGGEEAGDRMPVGSSLDPAGAGRAADRPPNGENTETHGAGRSQPGRARGSSAGLRDVSAANNEGDEFIVISSSEDEELTQSAKKHARDRNDEELKYHLGRKRPRSPAGGRRDRLYYTAASRSSSLTPSDSSDGEGLREIRGDREHSASDVARSLDAASAVGDVNRGLSNAYEKLKVTKVIDLDEVVVPEGTAVNPDAFGELETNEVRDLAACLPLSVVRSGRDILHINEKLDDRRDTVDILCRRRMTLFAQGASRKDIRYISAELRW</sequence>
<name>A0A8H7ZY85_9FUNG</name>
<feature type="region of interest" description="Disordered" evidence="1">
    <location>
        <begin position="1"/>
        <end position="192"/>
    </location>
</feature>
<evidence type="ECO:0000313" key="2">
    <source>
        <dbReference type="EMBL" id="KAG5461178.1"/>
    </source>
</evidence>
<proteinExistence type="predicted"/>
<feature type="compositionally biased region" description="Basic and acidic residues" evidence="1">
    <location>
        <begin position="17"/>
        <end position="31"/>
    </location>
</feature>
<comment type="caution">
    <text evidence="2">The sequence shown here is derived from an EMBL/GenBank/DDBJ whole genome shotgun (WGS) entry which is preliminary data.</text>
</comment>
<gene>
    <name evidence="2" type="ORF">BJ554DRAFT_6666</name>
</gene>